<dbReference type="OrthoDB" id="4983at2759"/>
<dbReference type="GO" id="GO:0000122">
    <property type="term" value="P:negative regulation of transcription by RNA polymerase II"/>
    <property type="evidence" value="ECO:0007669"/>
    <property type="project" value="EnsemblFungi"/>
</dbReference>
<dbReference type="PANTHER" id="PTHR12735:SF27">
    <property type="entry name" value="BOLA-LIKE PROTEIN 2"/>
    <property type="match status" value="1"/>
</dbReference>
<comment type="similarity">
    <text evidence="1">Belongs to the BolA/IbaG family.</text>
</comment>
<gene>
    <name evidence="2" type="ORF">BCR43DRAFT_485592</name>
</gene>
<dbReference type="InParanoid" id="A0A1X2HP52"/>
<dbReference type="GO" id="GO:0051604">
    <property type="term" value="P:protein maturation"/>
    <property type="evidence" value="ECO:0007669"/>
    <property type="project" value="InterPro"/>
</dbReference>
<dbReference type="FunCoup" id="A0A1X2HP52">
    <property type="interactions" value="379"/>
</dbReference>
<protein>
    <submittedName>
        <fullName evidence="2">Bola protein</fullName>
    </submittedName>
</protein>
<dbReference type="Proteomes" id="UP000242180">
    <property type="component" value="Unassembled WGS sequence"/>
</dbReference>
<dbReference type="OMA" id="VHAFSQK"/>
<dbReference type="STRING" id="13706.A0A1X2HP52"/>
<reference evidence="2 3" key="1">
    <citation type="submission" date="2016-07" db="EMBL/GenBank/DDBJ databases">
        <title>Pervasive Adenine N6-methylation of Active Genes in Fungi.</title>
        <authorList>
            <consortium name="DOE Joint Genome Institute"/>
            <person name="Mondo S.J."/>
            <person name="Dannebaum R.O."/>
            <person name="Kuo R.C."/>
            <person name="Labutti K."/>
            <person name="Haridas S."/>
            <person name="Kuo A."/>
            <person name="Salamov A."/>
            <person name="Ahrendt S.R."/>
            <person name="Lipzen A."/>
            <person name="Sullivan W."/>
            <person name="Andreopoulos W.B."/>
            <person name="Clum A."/>
            <person name="Lindquist E."/>
            <person name="Daum C."/>
            <person name="Ramamoorthy G.K."/>
            <person name="Gryganskyi A."/>
            <person name="Culley D."/>
            <person name="Magnuson J.K."/>
            <person name="James T.Y."/>
            <person name="O'Malley M.A."/>
            <person name="Stajich J.E."/>
            <person name="Spatafora J.W."/>
            <person name="Visel A."/>
            <person name="Grigoriev I.V."/>
        </authorList>
    </citation>
    <scope>NUCLEOTIDE SEQUENCE [LARGE SCALE GENOMIC DNA]</scope>
    <source>
        <strain evidence="2 3">NRRL 2496</strain>
    </source>
</reference>
<dbReference type="InterPro" id="IPR045115">
    <property type="entry name" value="BOL2"/>
</dbReference>
<accession>A0A1X2HP52</accession>
<dbReference type="GO" id="GO:0071281">
    <property type="term" value="P:cellular response to iron ion"/>
    <property type="evidence" value="ECO:0007669"/>
    <property type="project" value="EnsemblFungi"/>
</dbReference>
<sequence>MASTPHSGITAETLKATIIEKLQAEHVEVIDQSGGCGQMFDVLIVSPVFQDKKLLARHRLVNETLKEEIDKVHAFSQKSYTPDEWKAKQGQQ</sequence>
<dbReference type="GO" id="GO:0051537">
    <property type="term" value="F:2 iron, 2 sulfur cluster binding"/>
    <property type="evidence" value="ECO:0007669"/>
    <property type="project" value="EnsemblFungi"/>
</dbReference>
<dbReference type="GO" id="GO:0045944">
    <property type="term" value="P:positive regulation of transcription by RNA polymerase II"/>
    <property type="evidence" value="ECO:0007669"/>
    <property type="project" value="EnsemblFungi"/>
</dbReference>
<dbReference type="PANTHER" id="PTHR12735">
    <property type="entry name" value="BOLA-LIKE PROTEIN-RELATED"/>
    <property type="match status" value="1"/>
</dbReference>
<evidence type="ECO:0000313" key="3">
    <source>
        <dbReference type="Proteomes" id="UP000242180"/>
    </source>
</evidence>
<dbReference type="InterPro" id="IPR036065">
    <property type="entry name" value="BolA-like_sf"/>
</dbReference>
<name>A0A1X2HP52_SYNRA</name>
<proteinExistence type="inferred from homology"/>
<dbReference type="Gene3D" id="3.10.20.90">
    <property type="entry name" value="Phosphatidylinositol 3-kinase Catalytic Subunit, Chain A, domain 1"/>
    <property type="match status" value="1"/>
</dbReference>
<organism evidence="2 3">
    <name type="scientific">Syncephalastrum racemosum</name>
    <name type="common">Filamentous fungus</name>
    <dbReference type="NCBI Taxonomy" id="13706"/>
    <lineage>
        <taxon>Eukaryota</taxon>
        <taxon>Fungi</taxon>
        <taxon>Fungi incertae sedis</taxon>
        <taxon>Mucoromycota</taxon>
        <taxon>Mucoromycotina</taxon>
        <taxon>Mucoromycetes</taxon>
        <taxon>Mucorales</taxon>
        <taxon>Syncephalastraceae</taxon>
        <taxon>Syncephalastrum</taxon>
    </lineage>
</organism>
<dbReference type="SUPFAM" id="SSF82657">
    <property type="entry name" value="BolA-like"/>
    <property type="match status" value="1"/>
</dbReference>
<dbReference type="InterPro" id="IPR002634">
    <property type="entry name" value="BolA"/>
</dbReference>
<keyword evidence="3" id="KW-1185">Reference proteome</keyword>
<dbReference type="GO" id="GO:0005634">
    <property type="term" value="C:nucleus"/>
    <property type="evidence" value="ECO:0007669"/>
    <property type="project" value="EnsemblFungi"/>
</dbReference>
<evidence type="ECO:0000313" key="2">
    <source>
        <dbReference type="EMBL" id="ORZ00656.1"/>
    </source>
</evidence>
<dbReference type="GO" id="GO:0006879">
    <property type="term" value="P:intracellular iron ion homeostasis"/>
    <property type="evidence" value="ECO:0007669"/>
    <property type="project" value="EnsemblFungi"/>
</dbReference>
<dbReference type="AlphaFoldDB" id="A0A1X2HP52"/>
<dbReference type="GO" id="GO:0005829">
    <property type="term" value="C:cytosol"/>
    <property type="evidence" value="ECO:0007669"/>
    <property type="project" value="EnsemblFungi"/>
</dbReference>
<dbReference type="EMBL" id="MCGN01000002">
    <property type="protein sequence ID" value="ORZ00656.1"/>
    <property type="molecule type" value="Genomic_DNA"/>
</dbReference>
<dbReference type="PIRSF" id="PIRSF003113">
    <property type="entry name" value="BolA"/>
    <property type="match status" value="1"/>
</dbReference>
<dbReference type="GO" id="GO:1990229">
    <property type="term" value="C:iron-sulfur cluster assembly complex"/>
    <property type="evidence" value="ECO:0007669"/>
    <property type="project" value="EnsemblFungi"/>
</dbReference>
<dbReference type="Pfam" id="PF01722">
    <property type="entry name" value="BolA"/>
    <property type="match status" value="1"/>
</dbReference>
<evidence type="ECO:0000256" key="1">
    <source>
        <dbReference type="RuleBase" id="RU003860"/>
    </source>
</evidence>
<comment type="caution">
    <text evidence="2">The sequence shown here is derived from an EMBL/GenBank/DDBJ whole genome shotgun (WGS) entry which is preliminary data.</text>
</comment>